<evidence type="ECO:0000256" key="1">
    <source>
        <dbReference type="SAM" id="MobiDB-lite"/>
    </source>
</evidence>
<evidence type="ECO:0000313" key="3">
    <source>
        <dbReference type="RefSeq" id="XP_018018638.1"/>
    </source>
</evidence>
<dbReference type="KEGG" id="hazt:108675158"/>
<sequence>MEILRRLKLKPAVYSKLSEIEAKLVAVVNKCRSLKVPSNPHNLLPDGQLWTVTNSDDQGGRAVRSLLNNRKPSRLVVMSLHTDPIPQLGELLERIVANDTGDLSLVDLSYFWRFWLSSLYGSPYNVFNYMRQRQREPRMFGLRFEDSRALDYCIENELPACEDVCCVQGVPHDLGTRLKDLGWKISRWHFPHLRNCDLDWVCKILEPFKDCRKFCFTLSDGLLFHTFSWNQTLNFSLVIPSDRLTGSGSRRLVEMVPNAKYIYCDPRPKLPTSSSSQTSTSTEDAVPQGCLSRAKFTELTTDIILQWVNNAASE</sequence>
<keyword evidence="2" id="KW-1185">Reference proteome</keyword>
<proteinExistence type="predicted"/>
<dbReference type="Proteomes" id="UP000694843">
    <property type="component" value="Unplaced"/>
</dbReference>
<feature type="region of interest" description="Disordered" evidence="1">
    <location>
        <begin position="267"/>
        <end position="286"/>
    </location>
</feature>
<evidence type="ECO:0000313" key="2">
    <source>
        <dbReference type="Proteomes" id="UP000694843"/>
    </source>
</evidence>
<organism evidence="2 3">
    <name type="scientific">Hyalella azteca</name>
    <name type="common">Amphipod</name>
    <dbReference type="NCBI Taxonomy" id="294128"/>
    <lineage>
        <taxon>Eukaryota</taxon>
        <taxon>Metazoa</taxon>
        <taxon>Ecdysozoa</taxon>
        <taxon>Arthropoda</taxon>
        <taxon>Crustacea</taxon>
        <taxon>Multicrustacea</taxon>
        <taxon>Malacostraca</taxon>
        <taxon>Eumalacostraca</taxon>
        <taxon>Peracarida</taxon>
        <taxon>Amphipoda</taxon>
        <taxon>Senticaudata</taxon>
        <taxon>Talitrida</taxon>
        <taxon>Talitroidea</taxon>
        <taxon>Hyalellidae</taxon>
        <taxon>Hyalella</taxon>
    </lineage>
</organism>
<accession>A0A8B7NXY8</accession>
<name>A0A8B7NXY8_HYAAZ</name>
<feature type="compositionally biased region" description="Low complexity" evidence="1">
    <location>
        <begin position="272"/>
        <end position="282"/>
    </location>
</feature>
<dbReference type="AlphaFoldDB" id="A0A8B7NXY8"/>
<protein>
    <submittedName>
        <fullName evidence="3">Uncharacterized protein LOC108675158 isoform X1</fullName>
    </submittedName>
</protein>
<gene>
    <name evidence="3" type="primary">LOC108675158</name>
</gene>
<dbReference type="OrthoDB" id="654191at2759"/>
<dbReference type="RefSeq" id="XP_018018638.1">
    <property type="nucleotide sequence ID" value="XM_018163149.2"/>
</dbReference>
<reference evidence="3" key="1">
    <citation type="submission" date="2025-08" db="UniProtKB">
        <authorList>
            <consortium name="RefSeq"/>
        </authorList>
    </citation>
    <scope>IDENTIFICATION</scope>
    <source>
        <tissue evidence="3">Whole organism</tissue>
    </source>
</reference>
<dbReference type="GeneID" id="108675158"/>